<evidence type="ECO:0000256" key="3">
    <source>
        <dbReference type="ARBA" id="ARBA00006206"/>
    </source>
</evidence>
<accession>A0A7X1NT81</accession>
<feature type="active site" description="Proton donor" evidence="9">
    <location>
        <position position="189"/>
    </location>
</feature>
<keyword evidence="7 8" id="KW-0119">Carbohydrate metabolism</keyword>
<evidence type="ECO:0000256" key="11">
    <source>
        <dbReference type="PIRSR" id="PIRSR005096-3"/>
    </source>
</evidence>
<evidence type="ECO:0000313" key="13">
    <source>
        <dbReference type="Proteomes" id="UP000484842"/>
    </source>
</evidence>
<reference evidence="12 13" key="1">
    <citation type="submission" date="2019-10" db="EMBL/GenBank/DDBJ databases">
        <title>Deinococcus sp. isolated from soil.</title>
        <authorList>
            <person name="Li Y."/>
            <person name="Wang J."/>
        </authorList>
    </citation>
    <scope>NUCLEOTIDE SEQUENCE [LARGE SCALE GENOMIC DNA]</scope>
    <source>
        <strain evidence="12 13">SDU3-2</strain>
    </source>
</reference>
<dbReference type="InterPro" id="IPR011013">
    <property type="entry name" value="Gal_mutarotase_sf_dom"/>
</dbReference>
<feature type="active site" description="Proton acceptor" evidence="9">
    <location>
        <position position="323"/>
    </location>
</feature>
<sequence length="358" mass="39183">MDQHRPVGSVEEREWGRTPQGEAVTLYTLSLPSGIKASLTNYGGVLVRLLTPDRDGKLDDIVLGYDSPEPYLDRATASFFGALIGRFGNRIAGGRFSLDGHAYQLARNNGPNALHGGERGFDQRLWQGEASVGEDGPQVVFTRVSPDGEEGYPSTLSVRVTYALRPEGALQIDYEATTDAPTVLNLTNHSYWNLSGDAQRDILGHELTVAADLFTPVDETLIPTGERRAVAGTPFDFRTAQPIGARVDADDEQLRFAGGYDHNFVLRGGEGPAAMLHDPVSGRWLTVHTDQPGMQFYSGNFLDGSLVGKGGRRYGHRWAVCLETQHFPDSPNQPDFPSTVLRPGERFTSRTVYSFLAD</sequence>
<dbReference type="CDD" id="cd09019">
    <property type="entry name" value="galactose_mutarotase_like"/>
    <property type="match status" value="1"/>
</dbReference>
<dbReference type="NCBIfam" id="NF008277">
    <property type="entry name" value="PRK11055.1"/>
    <property type="match status" value="1"/>
</dbReference>
<feature type="binding site" evidence="10">
    <location>
        <position position="261"/>
    </location>
    <ligand>
        <name>beta-D-galactose</name>
        <dbReference type="ChEBI" id="CHEBI:27667"/>
    </ligand>
</feature>
<protein>
    <recommendedName>
        <fullName evidence="5 8">Aldose 1-epimerase</fullName>
        <ecNumber evidence="4 8">5.1.3.3</ecNumber>
    </recommendedName>
</protein>
<comment type="pathway">
    <text evidence="2 8">Carbohydrate metabolism; hexose metabolism.</text>
</comment>
<evidence type="ECO:0000256" key="8">
    <source>
        <dbReference type="PIRNR" id="PIRNR005096"/>
    </source>
</evidence>
<dbReference type="GO" id="GO:0033499">
    <property type="term" value="P:galactose catabolic process via UDP-galactose, Leloir pathway"/>
    <property type="evidence" value="ECO:0007669"/>
    <property type="project" value="TreeGrafter"/>
</dbReference>
<dbReference type="GO" id="GO:0006006">
    <property type="term" value="P:glucose metabolic process"/>
    <property type="evidence" value="ECO:0007669"/>
    <property type="project" value="TreeGrafter"/>
</dbReference>
<evidence type="ECO:0000256" key="2">
    <source>
        <dbReference type="ARBA" id="ARBA00005028"/>
    </source>
</evidence>
<dbReference type="InterPro" id="IPR018052">
    <property type="entry name" value="Ald1_epimerase_CS"/>
</dbReference>
<gene>
    <name evidence="12" type="ORF">F8S09_01430</name>
</gene>
<evidence type="ECO:0000256" key="4">
    <source>
        <dbReference type="ARBA" id="ARBA00013185"/>
    </source>
</evidence>
<feature type="binding site" evidence="11">
    <location>
        <begin position="89"/>
        <end position="90"/>
    </location>
    <ligand>
        <name>beta-D-galactose</name>
        <dbReference type="ChEBI" id="CHEBI:27667"/>
    </ligand>
</feature>
<dbReference type="PIRSF" id="PIRSF005096">
    <property type="entry name" value="GALM"/>
    <property type="match status" value="1"/>
</dbReference>
<keyword evidence="6 8" id="KW-0413">Isomerase</keyword>
<dbReference type="SUPFAM" id="SSF74650">
    <property type="entry name" value="Galactose mutarotase-like"/>
    <property type="match status" value="1"/>
</dbReference>
<dbReference type="GO" id="GO:0005737">
    <property type="term" value="C:cytoplasm"/>
    <property type="evidence" value="ECO:0007669"/>
    <property type="project" value="TreeGrafter"/>
</dbReference>
<dbReference type="InterPro" id="IPR015443">
    <property type="entry name" value="Aldose_1-epimerase"/>
</dbReference>
<dbReference type="Pfam" id="PF01263">
    <property type="entry name" value="Aldose_epim"/>
    <property type="match status" value="1"/>
</dbReference>
<dbReference type="RefSeq" id="WP_152868312.1">
    <property type="nucleotide sequence ID" value="NZ_WBSL01000001.1"/>
</dbReference>
<comment type="similarity">
    <text evidence="3 8">Belongs to the aldose epimerase family.</text>
</comment>
<dbReference type="EC" id="5.1.3.3" evidence="4 8"/>
<proteinExistence type="inferred from homology"/>
<dbReference type="InterPro" id="IPR047215">
    <property type="entry name" value="Galactose_mutarotase-like"/>
</dbReference>
<name>A0A7X1NT81_9DEIO</name>
<dbReference type="PANTHER" id="PTHR10091">
    <property type="entry name" value="ALDOSE-1-EPIMERASE"/>
    <property type="match status" value="1"/>
</dbReference>
<evidence type="ECO:0000256" key="10">
    <source>
        <dbReference type="PIRSR" id="PIRSR005096-2"/>
    </source>
</evidence>
<organism evidence="12 13">
    <name type="scientific">Deinococcus terrestris</name>
    <dbReference type="NCBI Taxonomy" id="2651870"/>
    <lineage>
        <taxon>Bacteria</taxon>
        <taxon>Thermotogati</taxon>
        <taxon>Deinococcota</taxon>
        <taxon>Deinococci</taxon>
        <taxon>Deinococcales</taxon>
        <taxon>Deinococcaceae</taxon>
        <taxon>Deinococcus</taxon>
    </lineage>
</organism>
<dbReference type="Gene3D" id="2.70.98.10">
    <property type="match status" value="1"/>
</dbReference>
<dbReference type="Proteomes" id="UP000484842">
    <property type="component" value="Unassembled WGS sequence"/>
</dbReference>
<evidence type="ECO:0000313" key="12">
    <source>
        <dbReference type="EMBL" id="MPY65357.1"/>
    </source>
</evidence>
<dbReference type="GO" id="GO:0030246">
    <property type="term" value="F:carbohydrate binding"/>
    <property type="evidence" value="ECO:0007669"/>
    <property type="project" value="InterPro"/>
</dbReference>
<dbReference type="InterPro" id="IPR014718">
    <property type="entry name" value="GH-type_carb-bd"/>
</dbReference>
<dbReference type="EMBL" id="WBSL01000001">
    <property type="protein sequence ID" value="MPY65357.1"/>
    <property type="molecule type" value="Genomic_DNA"/>
</dbReference>
<comment type="caution">
    <text evidence="12">The sequence shown here is derived from an EMBL/GenBank/DDBJ whole genome shotgun (WGS) entry which is preliminary data.</text>
</comment>
<dbReference type="AlphaFoldDB" id="A0A7X1NT81"/>
<evidence type="ECO:0000256" key="1">
    <source>
        <dbReference type="ARBA" id="ARBA00001614"/>
    </source>
</evidence>
<keyword evidence="13" id="KW-1185">Reference proteome</keyword>
<dbReference type="PANTHER" id="PTHR10091:SF0">
    <property type="entry name" value="GALACTOSE MUTAROTASE"/>
    <property type="match status" value="1"/>
</dbReference>
<dbReference type="UniPathway" id="UPA00242"/>
<evidence type="ECO:0000256" key="7">
    <source>
        <dbReference type="ARBA" id="ARBA00023277"/>
    </source>
</evidence>
<dbReference type="GO" id="GO:0004034">
    <property type="term" value="F:aldose 1-epimerase activity"/>
    <property type="evidence" value="ECO:0007669"/>
    <property type="project" value="UniProtKB-EC"/>
</dbReference>
<evidence type="ECO:0000256" key="5">
    <source>
        <dbReference type="ARBA" id="ARBA00014165"/>
    </source>
</evidence>
<dbReference type="InterPro" id="IPR008183">
    <property type="entry name" value="Aldose_1/G6P_1-epimerase"/>
</dbReference>
<dbReference type="PROSITE" id="PS00545">
    <property type="entry name" value="ALDOSE_1_EPIMERASE"/>
    <property type="match status" value="1"/>
</dbReference>
<evidence type="ECO:0000256" key="6">
    <source>
        <dbReference type="ARBA" id="ARBA00023235"/>
    </source>
</evidence>
<feature type="binding site" evidence="11">
    <location>
        <begin position="189"/>
        <end position="191"/>
    </location>
    <ligand>
        <name>beta-D-galactose</name>
        <dbReference type="ChEBI" id="CHEBI:27667"/>
    </ligand>
</feature>
<evidence type="ECO:0000256" key="9">
    <source>
        <dbReference type="PIRSR" id="PIRSR005096-1"/>
    </source>
</evidence>
<comment type="catalytic activity">
    <reaction evidence="1 8">
        <text>alpha-D-glucose = beta-D-glucose</text>
        <dbReference type="Rhea" id="RHEA:10264"/>
        <dbReference type="ChEBI" id="CHEBI:15903"/>
        <dbReference type="ChEBI" id="CHEBI:17925"/>
        <dbReference type="EC" id="5.1.3.3"/>
    </reaction>
</comment>